<sequence length="40" mass="4648">MYDVFSTLLGEVFTKIDQAIVKKKQAEGWTVKRRDLFSAK</sequence>
<name>A0A150LFC5_9BACI</name>
<accession>A0A150LFC5</accession>
<dbReference type="Proteomes" id="UP000075683">
    <property type="component" value="Unassembled WGS sequence"/>
</dbReference>
<protein>
    <submittedName>
        <fullName evidence="1">Uncharacterized protein</fullName>
    </submittedName>
</protein>
<evidence type="ECO:0000313" key="2">
    <source>
        <dbReference type="Proteomes" id="UP000075683"/>
    </source>
</evidence>
<evidence type="ECO:0000313" key="1">
    <source>
        <dbReference type="EMBL" id="KYD10729.1"/>
    </source>
</evidence>
<proteinExistence type="predicted"/>
<organism evidence="1 2">
    <name type="scientific">Caldibacillus debilis</name>
    <dbReference type="NCBI Taxonomy" id="301148"/>
    <lineage>
        <taxon>Bacteria</taxon>
        <taxon>Bacillati</taxon>
        <taxon>Bacillota</taxon>
        <taxon>Bacilli</taxon>
        <taxon>Bacillales</taxon>
        <taxon>Bacillaceae</taxon>
        <taxon>Caldibacillus</taxon>
    </lineage>
</organism>
<dbReference type="EMBL" id="LQYT01000116">
    <property type="protein sequence ID" value="KYD10729.1"/>
    <property type="molecule type" value="Genomic_DNA"/>
</dbReference>
<dbReference type="AlphaFoldDB" id="A0A150LFC5"/>
<reference evidence="1 2" key="1">
    <citation type="submission" date="2016-01" db="EMBL/GenBank/DDBJ databases">
        <title>Draft Genome Sequences of Seven Thermophilic Sporeformers Isolated from Foods.</title>
        <authorList>
            <person name="Berendsen E.M."/>
            <person name="Wells-Bennik M.H."/>
            <person name="Krawcyk A.O."/>
            <person name="De Jong A."/>
            <person name="Holsappel S."/>
            <person name="Eijlander R.T."/>
            <person name="Kuipers O.P."/>
        </authorList>
    </citation>
    <scope>NUCLEOTIDE SEQUENCE [LARGE SCALE GENOMIC DNA]</scope>
    <source>
        <strain evidence="1 2">B4135</strain>
    </source>
</reference>
<comment type="caution">
    <text evidence="1">The sequence shown here is derived from an EMBL/GenBank/DDBJ whole genome shotgun (WGS) entry which is preliminary data.</text>
</comment>
<gene>
    <name evidence="1" type="ORF">B4135_3367</name>
</gene>